<keyword evidence="1" id="KW-0418">Kinase</keyword>
<protein>
    <submittedName>
        <fullName evidence="1">Cytidylate kinase-like family protein</fullName>
    </submittedName>
</protein>
<gene>
    <name evidence="1" type="ORF">H8S23_08810</name>
</gene>
<keyword evidence="1" id="KW-0808">Transferase</keyword>
<dbReference type="GO" id="GO:0016301">
    <property type="term" value="F:kinase activity"/>
    <property type="evidence" value="ECO:0007669"/>
    <property type="project" value="UniProtKB-KW"/>
</dbReference>
<dbReference type="SUPFAM" id="SSF52540">
    <property type="entry name" value="P-loop containing nucleoside triphosphate hydrolases"/>
    <property type="match status" value="1"/>
</dbReference>
<dbReference type="InterPro" id="IPR027417">
    <property type="entry name" value="P-loop_NTPase"/>
</dbReference>
<proteinExistence type="predicted"/>
<dbReference type="Gene3D" id="3.40.50.300">
    <property type="entry name" value="P-loop containing nucleotide triphosphate hydrolases"/>
    <property type="match status" value="1"/>
</dbReference>
<dbReference type="EMBL" id="JACONZ010000003">
    <property type="protein sequence ID" value="MBC5581605.1"/>
    <property type="molecule type" value="Genomic_DNA"/>
</dbReference>
<comment type="caution">
    <text evidence="1">The sequence shown here is derived from an EMBL/GenBank/DDBJ whole genome shotgun (WGS) entry which is preliminary data.</text>
</comment>
<dbReference type="Pfam" id="PF13189">
    <property type="entry name" value="Cytidylate_kin2"/>
    <property type="match status" value="1"/>
</dbReference>
<keyword evidence="2" id="KW-1185">Reference proteome</keyword>
<reference evidence="1" key="1">
    <citation type="submission" date="2020-08" db="EMBL/GenBank/DDBJ databases">
        <title>Genome public.</title>
        <authorList>
            <person name="Liu C."/>
            <person name="Sun Q."/>
        </authorList>
    </citation>
    <scope>NUCLEOTIDE SEQUENCE</scope>
    <source>
        <strain evidence="1">BX8</strain>
    </source>
</reference>
<accession>A0A923I7B0</accession>
<dbReference type="RefSeq" id="WP_186887980.1">
    <property type="nucleotide sequence ID" value="NZ_JACONZ010000003.1"/>
</dbReference>
<organism evidence="1 2">
    <name type="scientific">Anaerofilum hominis</name>
    <dbReference type="NCBI Taxonomy" id="2763016"/>
    <lineage>
        <taxon>Bacteria</taxon>
        <taxon>Bacillati</taxon>
        <taxon>Bacillota</taxon>
        <taxon>Clostridia</taxon>
        <taxon>Eubacteriales</taxon>
        <taxon>Oscillospiraceae</taxon>
        <taxon>Anaerofilum</taxon>
    </lineage>
</organism>
<name>A0A923I7B0_9FIRM</name>
<dbReference type="Proteomes" id="UP000659630">
    <property type="component" value="Unassembled WGS sequence"/>
</dbReference>
<dbReference type="AlphaFoldDB" id="A0A923I7B0"/>
<evidence type="ECO:0000313" key="1">
    <source>
        <dbReference type="EMBL" id="MBC5581605.1"/>
    </source>
</evidence>
<evidence type="ECO:0000313" key="2">
    <source>
        <dbReference type="Proteomes" id="UP000659630"/>
    </source>
</evidence>
<sequence>MKKFVVTIARENGSGGRAVGEKLAQRLGVPFYNRDLLRLASDESGISEQLFARADEEVKRTHLFRVAQDAYKGEVIPPDRDDFVSNENLFRYQARVILELARTENCVIIGRCADYILKDYENVVRVFVHAPLAARISTIMERHNLSEEAARREIARVDKRRANYYRTFTGTDWRDASHYDLCLNSADLGLDKCVGLVEKFLDIRLGD</sequence>